<organism evidence="12 13">
    <name type="scientific">SAR86 cluster bacterium</name>
    <dbReference type="NCBI Taxonomy" id="2030880"/>
    <lineage>
        <taxon>Bacteria</taxon>
        <taxon>Pseudomonadati</taxon>
        <taxon>Pseudomonadota</taxon>
        <taxon>Gammaproteobacteria</taxon>
        <taxon>SAR86 cluster</taxon>
    </lineage>
</organism>
<dbReference type="EMBL" id="SHBN01000025">
    <property type="protein sequence ID" value="RZO11900.1"/>
    <property type="molecule type" value="Genomic_DNA"/>
</dbReference>
<dbReference type="InterPro" id="IPR027266">
    <property type="entry name" value="TrmE/GcvT-like"/>
</dbReference>
<evidence type="ECO:0000256" key="7">
    <source>
        <dbReference type="RuleBase" id="RU003313"/>
    </source>
</evidence>
<dbReference type="CDD" id="cd04164">
    <property type="entry name" value="trmE"/>
    <property type="match status" value="1"/>
</dbReference>
<evidence type="ECO:0000259" key="11">
    <source>
        <dbReference type="Pfam" id="PF12631"/>
    </source>
</evidence>
<dbReference type="InterPro" id="IPR005225">
    <property type="entry name" value="Small_GTP-bd"/>
</dbReference>
<evidence type="ECO:0000259" key="9">
    <source>
        <dbReference type="Pfam" id="PF01926"/>
    </source>
</evidence>
<protein>
    <recommendedName>
        <fullName evidence="6">tRNA modification GTPase MnmE</fullName>
        <ecNumber evidence="6">3.6.-.-</ecNumber>
    </recommendedName>
</protein>
<feature type="chain" id="PRO_5021913040" description="tRNA modification GTPase MnmE" evidence="8">
    <location>
        <begin position="23"/>
        <end position="445"/>
    </location>
</feature>
<comment type="cofactor">
    <cofactor evidence="6">
        <name>K(+)</name>
        <dbReference type="ChEBI" id="CHEBI:29103"/>
    </cofactor>
    <text evidence="6">Binds 1 potassium ion per subunit.</text>
</comment>
<dbReference type="GO" id="GO:0003924">
    <property type="term" value="F:GTPase activity"/>
    <property type="evidence" value="ECO:0007669"/>
    <property type="project" value="UniProtKB-UniRule"/>
</dbReference>
<feature type="binding site" evidence="6">
    <location>
        <position position="251"/>
    </location>
    <ligand>
        <name>K(+)</name>
        <dbReference type="ChEBI" id="CHEBI:29103"/>
    </ligand>
</feature>
<feature type="binding site" evidence="6">
    <location>
        <position position="28"/>
    </location>
    <ligand>
        <name>(6S)-5-formyl-5,6,7,8-tetrahydrofolate</name>
        <dbReference type="ChEBI" id="CHEBI:57457"/>
    </ligand>
</feature>
<dbReference type="NCBIfam" id="TIGR00231">
    <property type="entry name" value="small_GTP"/>
    <property type="match status" value="1"/>
</dbReference>
<dbReference type="SUPFAM" id="SSF116878">
    <property type="entry name" value="TrmE connector domain"/>
    <property type="match status" value="1"/>
</dbReference>
<dbReference type="InterPro" id="IPR025867">
    <property type="entry name" value="MnmE_helical"/>
</dbReference>
<dbReference type="PANTHER" id="PTHR42714">
    <property type="entry name" value="TRNA MODIFICATION GTPASE GTPBP3"/>
    <property type="match status" value="1"/>
</dbReference>
<evidence type="ECO:0000256" key="5">
    <source>
        <dbReference type="ARBA" id="ARBA00023134"/>
    </source>
</evidence>
<evidence type="ECO:0000256" key="4">
    <source>
        <dbReference type="ARBA" id="ARBA00022958"/>
    </source>
</evidence>
<dbReference type="InterPro" id="IPR018948">
    <property type="entry name" value="GTP-bd_TrmE_N"/>
</dbReference>
<dbReference type="Pfam" id="PF01926">
    <property type="entry name" value="MMR_HSR1"/>
    <property type="match status" value="1"/>
</dbReference>
<feature type="binding site" evidence="6">
    <location>
        <position position="249"/>
    </location>
    <ligand>
        <name>K(+)</name>
        <dbReference type="ChEBI" id="CHEBI:29103"/>
    </ligand>
</feature>
<dbReference type="GO" id="GO:0002098">
    <property type="term" value="P:tRNA wobble uridine modification"/>
    <property type="evidence" value="ECO:0007669"/>
    <property type="project" value="TreeGrafter"/>
</dbReference>
<feature type="binding site" evidence="6">
    <location>
        <position position="234"/>
    </location>
    <ligand>
        <name>Mg(2+)</name>
        <dbReference type="ChEBI" id="CHEBI:18420"/>
    </ligand>
</feature>
<keyword evidence="5 6" id="KW-0342">GTP-binding</keyword>
<keyword evidence="6" id="KW-0460">Magnesium</keyword>
<feature type="binding site" evidence="6">
    <location>
        <begin position="249"/>
        <end position="255"/>
    </location>
    <ligand>
        <name>GTP</name>
        <dbReference type="ChEBI" id="CHEBI:37565"/>
    </ligand>
</feature>
<proteinExistence type="inferred from homology"/>
<dbReference type="Gene3D" id="3.30.1360.120">
    <property type="entry name" value="Probable tRNA modification gtpase trme, domain 1"/>
    <property type="match status" value="1"/>
</dbReference>
<dbReference type="Gene3D" id="3.40.50.300">
    <property type="entry name" value="P-loop containing nucleotide triphosphate hydrolases"/>
    <property type="match status" value="1"/>
</dbReference>
<keyword evidence="6" id="KW-0479">Metal-binding</keyword>
<feature type="binding site" evidence="6">
    <location>
        <position position="254"/>
    </location>
    <ligand>
        <name>K(+)</name>
        <dbReference type="ChEBI" id="CHEBI:29103"/>
    </ligand>
</feature>
<name>A0A520LSC6_9GAMM</name>
<comment type="subcellular location">
    <subcellularLocation>
        <location evidence="6">Cytoplasm</location>
    </subcellularLocation>
</comment>
<dbReference type="GO" id="GO:0005525">
    <property type="term" value="F:GTP binding"/>
    <property type="evidence" value="ECO:0007669"/>
    <property type="project" value="UniProtKB-UniRule"/>
</dbReference>
<comment type="subunit">
    <text evidence="6">Homodimer. Heterotetramer of two MnmE and two MnmG subunits.</text>
</comment>
<feature type="domain" description="G" evidence="9">
    <location>
        <begin position="222"/>
        <end position="333"/>
    </location>
</feature>
<comment type="similarity">
    <text evidence="1 6 7">Belongs to the TRAFAC class TrmE-Era-EngA-EngB-Septin-like GTPase superfamily. TrmE GTPase family.</text>
</comment>
<feature type="binding site" evidence="6">
    <location>
        <position position="445"/>
    </location>
    <ligand>
        <name>(6S)-5-formyl-5,6,7,8-tetrahydrofolate</name>
        <dbReference type="ChEBI" id="CHEBI:57457"/>
    </ligand>
</feature>
<dbReference type="InterPro" id="IPR004520">
    <property type="entry name" value="GTPase_MnmE"/>
</dbReference>
<keyword evidence="8" id="KW-0732">Signal</keyword>
<dbReference type="SUPFAM" id="SSF52540">
    <property type="entry name" value="P-loop containing nucleoside triphosphate hydrolases"/>
    <property type="match status" value="1"/>
</dbReference>
<feature type="binding site" evidence="6">
    <location>
        <position position="124"/>
    </location>
    <ligand>
        <name>(6S)-5-formyl-5,6,7,8-tetrahydrofolate</name>
        <dbReference type="ChEBI" id="CHEBI:57457"/>
    </ligand>
</feature>
<evidence type="ECO:0000256" key="1">
    <source>
        <dbReference type="ARBA" id="ARBA00011043"/>
    </source>
</evidence>
<evidence type="ECO:0000256" key="8">
    <source>
        <dbReference type="SAM" id="SignalP"/>
    </source>
</evidence>
<feature type="binding site" evidence="6">
    <location>
        <position position="230"/>
    </location>
    <ligand>
        <name>K(+)</name>
        <dbReference type="ChEBI" id="CHEBI:29103"/>
    </ligand>
</feature>
<dbReference type="GO" id="GO:0030488">
    <property type="term" value="P:tRNA methylation"/>
    <property type="evidence" value="ECO:0007669"/>
    <property type="project" value="TreeGrafter"/>
</dbReference>
<evidence type="ECO:0000313" key="12">
    <source>
        <dbReference type="EMBL" id="RZO11900.1"/>
    </source>
</evidence>
<keyword evidence="6" id="KW-0378">Hydrolase</keyword>
<evidence type="ECO:0000256" key="6">
    <source>
        <dbReference type="HAMAP-Rule" id="MF_00379"/>
    </source>
</evidence>
<feature type="signal peptide" evidence="8">
    <location>
        <begin position="1"/>
        <end position="22"/>
    </location>
</feature>
<comment type="function">
    <text evidence="6">Exhibits a very high intrinsic GTPase hydrolysis rate. Involved in the addition of a carboxymethylaminomethyl (cmnm) group at the wobble position (U34) of certain tRNAs, forming tRNA-cmnm(5)s(2)U34.</text>
</comment>
<dbReference type="PANTHER" id="PTHR42714:SF2">
    <property type="entry name" value="TRNA MODIFICATION GTPASE GTPBP3, MITOCHONDRIAL"/>
    <property type="match status" value="1"/>
</dbReference>
<evidence type="ECO:0000256" key="2">
    <source>
        <dbReference type="ARBA" id="ARBA00022694"/>
    </source>
</evidence>
<dbReference type="CDD" id="cd14858">
    <property type="entry name" value="TrmE_N"/>
    <property type="match status" value="1"/>
</dbReference>
<dbReference type="HAMAP" id="MF_00379">
    <property type="entry name" value="GTPase_MnmE"/>
    <property type="match status" value="1"/>
</dbReference>
<dbReference type="Pfam" id="PF10396">
    <property type="entry name" value="TrmE_N"/>
    <property type="match status" value="1"/>
</dbReference>
<comment type="caution">
    <text evidence="6">Lacks conserved residue(s) required for the propagation of feature annotation.</text>
</comment>
<evidence type="ECO:0000256" key="3">
    <source>
        <dbReference type="ARBA" id="ARBA00022741"/>
    </source>
</evidence>
<dbReference type="GO" id="GO:0005737">
    <property type="term" value="C:cytoplasm"/>
    <property type="evidence" value="ECO:0007669"/>
    <property type="project" value="UniProtKB-SubCell"/>
</dbReference>
<keyword evidence="4 6" id="KW-0630">Potassium</keyword>
<dbReference type="InterPro" id="IPR006073">
    <property type="entry name" value="GTP-bd"/>
</dbReference>
<dbReference type="Pfam" id="PF12631">
    <property type="entry name" value="MnmE_helical"/>
    <property type="match status" value="1"/>
</dbReference>
<gene>
    <name evidence="6 12" type="primary">mnmE</name>
    <name evidence="6" type="synonym">trmE</name>
    <name evidence="12" type="ORF">EVB01_01725</name>
</gene>
<dbReference type="NCBIfam" id="TIGR00450">
    <property type="entry name" value="mnmE_trmE_thdF"/>
    <property type="match status" value="1"/>
</dbReference>
<sequence length="445" mass="49107">MWRSKRTRIVLIFALATPVAQSAIGVFRISGAGCCEIFNKALNKPVSDYRKVFLRDVVWDGALIDRCSVVFYSAPSSYTGEDSVEVFCHGGLSVIKSLTGVFLHLGFREAEPGEFSRIAFENGKLSLNEAEAVGDLIHSEDESRGLLSSEAVAGKLSNMIKALGDEVDALRVFIEGSIDFSDEDYDFISEGSVDERLFEVRSSLVNLIDSSLVSTKKLTKNRVLFFGPPNTGKSSLFNRMLGFERALVSNIPGTTRDLIDSEIFYNSINMELVDSAGVRETDDLIETKGVALSGNEVHDSALVLVVLDHHTESLAEDFASILNKKNHLFVFNKSDEGSPKQVYDCVVSAKSGEGIQKLKKMIFDSIQNTYKGSKKTFIVRERHLVLFQSALSSLDACIDKISKESDVDVAAEDLRMVRATFDEFLGVKYPDELLGDIFSDFCIGK</sequence>
<feature type="domain" description="MnmE helical" evidence="11">
    <location>
        <begin position="127"/>
        <end position="442"/>
    </location>
</feature>
<keyword evidence="2 6" id="KW-0819">tRNA processing</keyword>
<dbReference type="SUPFAM" id="SSF103025">
    <property type="entry name" value="Folate-binding domain"/>
    <property type="match status" value="1"/>
</dbReference>
<evidence type="ECO:0000259" key="10">
    <source>
        <dbReference type="Pfam" id="PF10396"/>
    </source>
</evidence>
<dbReference type="GO" id="GO:0046872">
    <property type="term" value="F:metal ion binding"/>
    <property type="evidence" value="ECO:0007669"/>
    <property type="project" value="UniProtKB-KW"/>
</dbReference>
<feature type="domain" description="GTP-binding protein TrmE N-terminal" evidence="10">
    <location>
        <begin position="12"/>
        <end position="124"/>
    </location>
</feature>
<dbReference type="Proteomes" id="UP000319023">
    <property type="component" value="Unassembled WGS sequence"/>
</dbReference>
<keyword evidence="3 6" id="KW-0547">Nucleotide-binding</keyword>
<dbReference type="AlphaFoldDB" id="A0A520LSC6"/>
<dbReference type="InterPro" id="IPR027417">
    <property type="entry name" value="P-loop_NTPase"/>
</dbReference>
<feature type="binding site" evidence="6">
    <location>
        <begin position="230"/>
        <end position="235"/>
    </location>
    <ligand>
        <name>GTP</name>
        <dbReference type="ChEBI" id="CHEBI:37565"/>
    </ligand>
</feature>
<dbReference type="Gene3D" id="1.20.120.430">
    <property type="entry name" value="tRNA modification GTPase MnmE domain 2"/>
    <property type="match status" value="1"/>
</dbReference>
<accession>A0A520LSC6</accession>
<dbReference type="EC" id="3.6.-.-" evidence="6"/>
<feature type="binding site" evidence="6">
    <location>
        <position position="255"/>
    </location>
    <ligand>
        <name>Mg(2+)</name>
        <dbReference type="ChEBI" id="CHEBI:18420"/>
    </ligand>
</feature>
<evidence type="ECO:0000313" key="13">
    <source>
        <dbReference type="Proteomes" id="UP000319023"/>
    </source>
</evidence>
<feature type="binding site" evidence="6">
    <location>
        <position position="85"/>
    </location>
    <ligand>
        <name>(6S)-5-formyl-5,6,7,8-tetrahydrofolate</name>
        <dbReference type="ChEBI" id="CHEBI:57457"/>
    </ligand>
</feature>
<dbReference type="InterPro" id="IPR031168">
    <property type="entry name" value="G_TrmE"/>
</dbReference>
<feature type="binding site" evidence="6">
    <location>
        <begin position="274"/>
        <end position="277"/>
    </location>
    <ligand>
        <name>GTP</name>
        <dbReference type="ChEBI" id="CHEBI:37565"/>
    </ligand>
</feature>
<comment type="caution">
    <text evidence="12">The sequence shown here is derived from an EMBL/GenBank/DDBJ whole genome shotgun (WGS) entry which is preliminary data.</text>
</comment>
<keyword evidence="6" id="KW-0963">Cytoplasm</keyword>
<dbReference type="InterPro" id="IPR027368">
    <property type="entry name" value="MnmE_dom2"/>
</dbReference>
<reference evidence="12 13" key="1">
    <citation type="submission" date="2019-02" db="EMBL/GenBank/DDBJ databases">
        <title>Prokaryotic population dynamics and viral predation in marine succession experiment using metagenomics: the confinement effect.</title>
        <authorList>
            <person name="Haro-Moreno J.M."/>
            <person name="Rodriguez-Valera F."/>
            <person name="Lopez-Perez M."/>
        </authorList>
    </citation>
    <scope>NUCLEOTIDE SEQUENCE [LARGE SCALE GENOMIC DNA]</scope>
    <source>
        <strain evidence="12">MED-G168</strain>
    </source>
</reference>